<dbReference type="SUPFAM" id="SSF161098">
    <property type="entry name" value="MetI-like"/>
    <property type="match status" value="1"/>
</dbReference>
<accession>A0A1M5KT51</accession>
<organism evidence="9 10">
    <name type="scientific">Asaccharospora irregularis DSM 2635</name>
    <dbReference type="NCBI Taxonomy" id="1121321"/>
    <lineage>
        <taxon>Bacteria</taxon>
        <taxon>Bacillati</taxon>
        <taxon>Bacillota</taxon>
        <taxon>Clostridia</taxon>
        <taxon>Peptostreptococcales</taxon>
        <taxon>Peptostreptococcaceae</taxon>
        <taxon>Asaccharospora</taxon>
    </lineage>
</organism>
<feature type="domain" description="ABC transmembrane type-1" evidence="8">
    <location>
        <begin position="74"/>
        <end position="263"/>
    </location>
</feature>
<dbReference type="EMBL" id="FQWX01000003">
    <property type="protein sequence ID" value="SHG55343.1"/>
    <property type="molecule type" value="Genomic_DNA"/>
</dbReference>
<dbReference type="Proteomes" id="UP000243255">
    <property type="component" value="Unassembled WGS sequence"/>
</dbReference>
<dbReference type="InterPro" id="IPR035906">
    <property type="entry name" value="MetI-like_sf"/>
</dbReference>
<keyword evidence="10" id="KW-1185">Reference proteome</keyword>
<evidence type="ECO:0000256" key="6">
    <source>
        <dbReference type="ARBA" id="ARBA00023136"/>
    </source>
</evidence>
<keyword evidence="4 7" id="KW-0812">Transmembrane</keyword>
<feature type="transmembrane region" description="Helical" evidence="7">
    <location>
        <begin position="139"/>
        <end position="156"/>
    </location>
</feature>
<evidence type="ECO:0000256" key="7">
    <source>
        <dbReference type="RuleBase" id="RU363032"/>
    </source>
</evidence>
<dbReference type="InterPro" id="IPR025966">
    <property type="entry name" value="OppC_N"/>
</dbReference>
<name>A0A1M5KT51_9FIRM</name>
<comment type="subcellular location">
    <subcellularLocation>
        <location evidence="1 7">Cell membrane</location>
        <topology evidence="1 7">Multi-pass membrane protein</topology>
    </subcellularLocation>
</comment>
<gene>
    <name evidence="9" type="ORF">SAMN04488530_10386</name>
</gene>
<dbReference type="GO" id="GO:0005886">
    <property type="term" value="C:plasma membrane"/>
    <property type="evidence" value="ECO:0007669"/>
    <property type="project" value="UniProtKB-SubCell"/>
</dbReference>
<evidence type="ECO:0000256" key="1">
    <source>
        <dbReference type="ARBA" id="ARBA00004651"/>
    </source>
</evidence>
<evidence type="ECO:0000256" key="3">
    <source>
        <dbReference type="ARBA" id="ARBA00022475"/>
    </source>
</evidence>
<dbReference type="Gene3D" id="1.10.3720.10">
    <property type="entry name" value="MetI-like"/>
    <property type="match status" value="1"/>
</dbReference>
<dbReference type="CDD" id="cd06261">
    <property type="entry name" value="TM_PBP2"/>
    <property type="match status" value="1"/>
</dbReference>
<keyword evidence="6 7" id="KW-0472">Membrane</keyword>
<dbReference type="GO" id="GO:0055085">
    <property type="term" value="P:transmembrane transport"/>
    <property type="evidence" value="ECO:0007669"/>
    <property type="project" value="InterPro"/>
</dbReference>
<dbReference type="PANTHER" id="PTHR43386:SF1">
    <property type="entry name" value="D,D-DIPEPTIDE TRANSPORT SYSTEM PERMEASE PROTEIN DDPC-RELATED"/>
    <property type="match status" value="1"/>
</dbReference>
<comment type="similarity">
    <text evidence="7">Belongs to the binding-protein-dependent transport system permease family.</text>
</comment>
<feature type="transmembrane region" description="Helical" evidence="7">
    <location>
        <begin position="76"/>
        <end position="101"/>
    </location>
</feature>
<evidence type="ECO:0000313" key="9">
    <source>
        <dbReference type="EMBL" id="SHG55343.1"/>
    </source>
</evidence>
<dbReference type="RefSeq" id="WP_073123886.1">
    <property type="nucleotide sequence ID" value="NZ_BAABCH010000103.1"/>
</dbReference>
<feature type="transmembrane region" description="Helical" evidence="7">
    <location>
        <begin position="14"/>
        <end position="37"/>
    </location>
</feature>
<feature type="transmembrane region" description="Helical" evidence="7">
    <location>
        <begin position="113"/>
        <end position="133"/>
    </location>
</feature>
<evidence type="ECO:0000256" key="4">
    <source>
        <dbReference type="ARBA" id="ARBA00022692"/>
    </source>
</evidence>
<dbReference type="InterPro" id="IPR050366">
    <property type="entry name" value="BP-dependent_transpt_permease"/>
</dbReference>
<dbReference type="PROSITE" id="PS50928">
    <property type="entry name" value="ABC_TM1"/>
    <property type="match status" value="1"/>
</dbReference>
<dbReference type="Pfam" id="PF12911">
    <property type="entry name" value="OppC_N"/>
    <property type="match status" value="1"/>
</dbReference>
<evidence type="ECO:0000256" key="5">
    <source>
        <dbReference type="ARBA" id="ARBA00022989"/>
    </source>
</evidence>
<evidence type="ECO:0000313" key="10">
    <source>
        <dbReference type="Proteomes" id="UP000243255"/>
    </source>
</evidence>
<sequence length="277" mass="30435">MIEKLKRNFKENKLALAALITIIIFVLISIFAFLMPFDPNQIDPVNRLKLPGGKNYFGTDSMGRDYLTRALYGGRVSLTVGFMSMIISTSVGTLVGAISGYFGGKVDNFIMRLIDILMSIPTFFLILVINSYLGSSIKNIILVIGLLGWMGVARIVRSETLSIKEREYVLYAKSSGQSWGKIIIKHIIPSMLPTIIVSSSIDIANSILMESSLSFLGLGVKQPNASWGSMLKDAQAFLGDAPHLAILPGIFILFTVLSFNLIGDTLRLTFEAKSNNR</sequence>
<feature type="transmembrane region" description="Helical" evidence="7">
    <location>
        <begin position="244"/>
        <end position="263"/>
    </location>
</feature>
<evidence type="ECO:0000259" key="8">
    <source>
        <dbReference type="PROSITE" id="PS50928"/>
    </source>
</evidence>
<dbReference type="PANTHER" id="PTHR43386">
    <property type="entry name" value="OLIGOPEPTIDE TRANSPORT SYSTEM PERMEASE PROTEIN APPC"/>
    <property type="match status" value="1"/>
</dbReference>
<keyword evidence="3" id="KW-1003">Cell membrane</keyword>
<dbReference type="InterPro" id="IPR000515">
    <property type="entry name" value="MetI-like"/>
</dbReference>
<dbReference type="OrthoDB" id="9783218at2"/>
<feature type="transmembrane region" description="Helical" evidence="7">
    <location>
        <begin position="187"/>
        <end position="208"/>
    </location>
</feature>
<protein>
    <submittedName>
        <fullName evidence="9">Peptide/nickel transport system permease protein</fullName>
    </submittedName>
</protein>
<evidence type="ECO:0000256" key="2">
    <source>
        <dbReference type="ARBA" id="ARBA00022448"/>
    </source>
</evidence>
<proteinExistence type="inferred from homology"/>
<dbReference type="Pfam" id="PF00528">
    <property type="entry name" value="BPD_transp_1"/>
    <property type="match status" value="1"/>
</dbReference>
<keyword evidence="2 7" id="KW-0813">Transport</keyword>
<dbReference type="AlphaFoldDB" id="A0A1M5KT51"/>
<dbReference type="STRING" id="1121321.SAMN04488530_10386"/>
<keyword evidence="5 7" id="KW-1133">Transmembrane helix</keyword>
<reference evidence="10" key="1">
    <citation type="submission" date="2016-11" db="EMBL/GenBank/DDBJ databases">
        <authorList>
            <person name="Varghese N."/>
            <person name="Submissions S."/>
        </authorList>
    </citation>
    <scope>NUCLEOTIDE SEQUENCE [LARGE SCALE GENOMIC DNA]</scope>
    <source>
        <strain evidence="10">DSM 2635</strain>
    </source>
</reference>